<dbReference type="InterPro" id="IPR000524">
    <property type="entry name" value="Tscrpt_reg_HTH_GntR"/>
</dbReference>
<accession>A0A1H7UX44</accession>
<evidence type="ECO:0000256" key="1">
    <source>
        <dbReference type="ARBA" id="ARBA00023015"/>
    </source>
</evidence>
<dbReference type="Proteomes" id="UP000199664">
    <property type="component" value="Unassembled WGS sequence"/>
</dbReference>
<protein>
    <submittedName>
        <fullName evidence="5">DNA-binding transcriptional regulator, GntR family</fullName>
    </submittedName>
</protein>
<dbReference type="InterPro" id="IPR036388">
    <property type="entry name" value="WH-like_DNA-bd_sf"/>
</dbReference>
<dbReference type="SUPFAM" id="SSF48008">
    <property type="entry name" value="GntR ligand-binding domain-like"/>
    <property type="match status" value="1"/>
</dbReference>
<dbReference type="EMBL" id="FOAN01000006">
    <property type="protein sequence ID" value="SEM01530.1"/>
    <property type="molecule type" value="Genomic_DNA"/>
</dbReference>
<dbReference type="CDD" id="cd07377">
    <property type="entry name" value="WHTH_GntR"/>
    <property type="match status" value="1"/>
</dbReference>
<dbReference type="GO" id="GO:0003677">
    <property type="term" value="F:DNA binding"/>
    <property type="evidence" value="ECO:0007669"/>
    <property type="project" value="UniProtKB-KW"/>
</dbReference>
<dbReference type="RefSeq" id="WP_091838181.1">
    <property type="nucleotide sequence ID" value="NZ_FOAN01000006.1"/>
</dbReference>
<dbReference type="Gene3D" id="1.20.120.530">
    <property type="entry name" value="GntR ligand-binding domain-like"/>
    <property type="match status" value="1"/>
</dbReference>
<evidence type="ECO:0000256" key="2">
    <source>
        <dbReference type="ARBA" id="ARBA00023125"/>
    </source>
</evidence>
<dbReference type="PANTHER" id="PTHR43537:SF49">
    <property type="entry name" value="TRANSCRIPTIONAL REGULATORY PROTEIN"/>
    <property type="match status" value="1"/>
</dbReference>
<evidence type="ECO:0000259" key="4">
    <source>
        <dbReference type="PROSITE" id="PS50949"/>
    </source>
</evidence>
<dbReference type="STRING" id="1036779.SAMN04515666_106467"/>
<dbReference type="InterPro" id="IPR036390">
    <property type="entry name" value="WH_DNA-bd_sf"/>
</dbReference>
<dbReference type="SUPFAM" id="SSF46785">
    <property type="entry name" value="Winged helix' DNA-binding domain"/>
    <property type="match status" value="1"/>
</dbReference>
<name>A0A1H7UX44_9HYPH</name>
<dbReference type="SMART" id="SM00345">
    <property type="entry name" value="HTH_GNTR"/>
    <property type="match status" value="1"/>
</dbReference>
<dbReference type="PROSITE" id="PS50949">
    <property type="entry name" value="HTH_GNTR"/>
    <property type="match status" value="1"/>
</dbReference>
<evidence type="ECO:0000256" key="3">
    <source>
        <dbReference type="ARBA" id="ARBA00023163"/>
    </source>
</evidence>
<dbReference type="PANTHER" id="PTHR43537">
    <property type="entry name" value="TRANSCRIPTIONAL REGULATOR, GNTR FAMILY"/>
    <property type="match status" value="1"/>
</dbReference>
<feature type="domain" description="HTH gntR-type" evidence="4">
    <location>
        <begin position="11"/>
        <end position="78"/>
    </location>
</feature>
<keyword evidence="1" id="KW-0805">Transcription regulation</keyword>
<reference evidence="6" key="1">
    <citation type="submission" date="2016-10" db="EMBL/GenBank/DDBJ databases">
        <authorList>
            <person name="Varghese N."/>
            <person name="Submissions S."/>
        </authorList>
    </citation>
    <scope>NUCLEOTIDE SEQUENCE [LARGE SCALE GENOMIC DNA]</scope>
    <source>
        <strain evidence="6">LMG 26383,CCUG 61248,R- 45681</strain>
    </source>
</reference>
<gene>
    <name evidence="5" type="ORF">SAMN04515666_106467</name>
</gene>
<dbReference type="Gene3D" id="1.10.10.10">
    <property type="entry name" value="Winged helix-like DNA-binding domain superfamily/Winged helix DNA-binding domain"/>
    <property type="match status" value="1"/>
</dbReference>
<keyword evidence="3" id="KW-0804">Transcription</keyword>
<sequence>MSFQDESEAGASLTSRIARSLAQRILTGALAPGTAVRQDHVAAEFGASHVPVREAFRTLEAQGLLVSEPRRGVRVAPLEPGLVLEVTAMRAALEALALRRGFPKLAAADLEAAAAAIAEAEASDAALIWEAANRRFHHAITAPCGLPRLLATIEDLQRTSARFLFATWQGLDWQPRSEAEHRHILAELAARRIEPAAQALEAHILAAGEALAAQLLASP</sequence>
<dbReference type="OrthoDB" id="9812290at2"/>
<dbReference type="AlphaFoldDB" id="A0A1H7UX44"/>
<organism evidence="5 6">
    <name type="scientific">Bosea lupini</name>
    <dbReference type="NCBI Taxonomy" id="1036779"/>
    <lineage>
        <taxon>Bacteria</taxon>
        <taxon>Pseudomonadati</taxon>
        <taxon>Pseudomonadota</taxon>
        <taxon>Alphaproteobacteria</taxon>
        <taxon>Hyphomicrobiales</taxon>
        <taxon>Boseaceae</taxon>
        <taxon>Bosea</taxon>
    </lineage>
</organism>
<dbReference type="Pfam" id="PF07729">
    <property type="entry name" value="FCD"/>
    <property type="match status" value="1"/>
</dbReference>
<dbReference type="Pfam" id="PF00392">
    <property type="entry name" value="GntR"/>
    <property type="match status" value="1"/>
</dbReference>
<dbReference type="SMART" id="SM00895">
    <property type="entry name" value="FCD"/>
    <property type="match status" value="1"/>
</dbReference>
<dbReference type="InterPro" id="IPR011711">
    <property type="entry name" value="GntR_C"/>
</dbReference>
<evidence type="ECO:0000313" key="6">
    <source>
        <dbReference type="Proteomes" id="UP000199664"/>
    </source>
</evidence>
<dbReference type="GO" id="GO:0003700">
    <property type="term" value="F:DNA-binding transcription factor activity"/>
    <property type="evidence" value="ECO:0007669"/>
    <property type="project" value="InterPro"/>
</dbReference>
<keyword evidence="2 5" id="KW-0238">DNA-binding</keyword>
<dbReference type="InterPro" id="IPR008920">
    <property type="entry name" value="TF_FadR/GntR_C"/>
</dbReference>
<evidence type="ECO:0000313" key="5">
    <source>
        <dbReference type="EMBL" id="SEM01530.1"/>
    </source>
</evidence>
<proteinExistence type="predicted"/>
<keyword evidence="6" id="KW-1185">Reference proteome</keyword>